<evidence type="ECO:0000313" key="4">
    <source>
        <dbReference type="Proteomes" id="UP000307173"/>
    </source>
</evidence>
<evidence type="ECO:0000259" key="2">
    <source>
        <dbReference type="PROSITE" id="PS51820"/>
    </source>
</evidence>
<name>A0A4T0X4A8_9ASCO</name>
<organism evidence="3 4">
    <name type="scientific">Pichia inconspicua</name>
    <dbReference type="NCBI Taxonomy" id="52247"/>
    <lineage>
        <taxon>Eukaryota</taxon>
        <taxon>Fungi</taxon>
        <taxon>Dikarya</taxon>
        <taxon>Ascomycota</taxon>
        <taxon>Saccharomycotina</taxon>
        <taxon>Pichiomycetes</taxon>
        <taxon>Pichiales</taxon>
        <taxon>Pichiaceae</taxon>
        <taxon>Pichia</taxon>
    </lineage>
</organism>
<dbReference type="Gene3D" id="2.60.120.1560">
    <property type="match status" value="1"/>
</dbReference>
<feature type="compositionally biased region" description="Polar residues" evidence="1">
    <location>
        <begin position="1212"/>
        <end position="1303"/>
    </location>
</feature>
<accession>A0A4T0X4A8</accession>
<dbReference type="InterPro" id="IPR018871">
    <property type="entry name" value="GLEYA_adhesin_domain"/>
</dbReference>
<reference evidence="3 4" key="1">
    <citation type="journal article" date="2019" name="Front. Genet.">
        <title>Whole-Genome Sequencing of the Opportunistic Yeast Pathogen Candida inconspicua Uncovers Its Hybrid Origin.</title>
        <authorList>
            <person name="Mixao V."/>
            <person name="Hansen A.P."/>
            <person name="Saus E."/>
            <person name="Boekhout T."/>
            <person name="Lass-Florl C."/>
            <person name="Gabaldon T."/>
        </authorList>
    </citation>
    <scope>NUCLEOTIDE SEQUENCE [LARGE SCALE GENOMIC DNA]</scope>
    <source>
        <strain evidence="3 4">CBS 180</strain>
    </source>
</reference>
<protein>
    <recommendedName>
        <fullName evidence="2">PA14 domain-containing protein</fullName>
    </recommendedName>
</protein>
<dbReference type="OrthoDB" id="3998111at2759"/>
<feature type="compositionally biased region" description="Low complexity" evidence="1">
    <location>
        <begin position="925"/>
        <end position="934"/>
    </location>
</feature>
<gene>
    <name evidence="3" type="ORF">CANINC_001641</name>
</gene>
<proteinExistence type="predicted"/>
<comment type="caution">
    <text evidence="3">The sequence shown here is derived from an EMBL/GenBank/DDBJ whole genome shotgun (WGS) entry which is preliminary data.</text>
</comment>
<dbReference type="InterPro" id="IPR037524">
    <property type="entry name" value="PA14/GLEYA"/>
</dbReference>
<feature type="domain" description="PA14" evidence="2">
    <location>
        <begin position="1"/>
        <end position="159"/>
    </location>
</feature>
<feature type="region of interest" description="Disordered" evidence="1">
    <location>
        <begin position="1182"/>
        <end position="1327"/>
    </location>
</feature>
<feature type="region of interest" description="Disordered" evidence="1">
    <location>
        <begin position="914"/>
        <end position="934"/>
    </location>
</feature>
<feature type="compositionally biased region" description="Low complexity" evidence="1">
    <location>
        <begin position="1306"/>
        <end position="1327"/>
    </location>
</feature>
<feature type="compositionally biased region" description="Polar residues" evidence="1">
    <location>
        <begin position="914"/>
        <end position="924"/>
    </location>
</feature>
<sequence>MSSNSAFYQGLFSSESVLGTFLNTKNAEFSFPGGLTTFSGIEVDSSHIVMEEAGFFKADATGIHRFDLTNIDDGAMVFIGGAAYDCCSGSLSGGDAEPFLFGVKKSNDDSNPILKSWVYLEAGLVYPFKIVYFNGISAGSMLLNVTPPDGFTVDIANYIYQVENVGQKNCIPEVIQTSFVTSTKWVFSSNVQQVTKRSSLVTTNGSTYIETEIVYGVIRTSTVTTNWTGTTTSYTTRTVFVTDGYEYVREEVEVYRPPASTVTRFNRVQGTVTVTNTYTNIIYVDLPIPSTTVIVGKEPFTTTVEVVIDNTTTRVVSVGVTDLPVTTVYPKTFVTSRATSRIGSTWYEVIYENLSTSYITVDLSVGTTYPVTTTISNDQTTITSTYIVVETIAPISKSTSYYTGVESVDKTFVATLTSAGKTYGYYSYVYYIPFLKTSITTGTIATTITIKGAYTTYVQIITNAPTVITYDPTIVQKTQRYVTTVVGTSTGYVVEEIYPPPVVIPIEYTGSTTSISTRWITNGIGSTVAWDEIRYVPALSTSYSFWTDTYATTKYITSVFSYGPDLYSTTTIRFIERPPPGKTTDFWTGTNTTTTYSTTTFPGNNNIPVTDIIQIILVPNPTIVIDGCSKQVHTITCTGNTSIFTIGDEFATVTGTTCEMPDYISGSFLATTTTSTVIVGKVTSEIAHVNVVDPTVICFTTTPVLDCNSKTVIATCEYGTTLVSKEGVGELAVGTTSCTVPSGISGSFAESVTTVTRSGTMVTVTNAIVPSFPCEPSLTMTTFTTCKSLTISASCSVFEKYVKIGFKKKTLVLSEFSCQMPQGVTGSFKASTSITKYLDKKITTTFTITNINDPVVDCKTSSKFVPSSHASESLSFTKPIMVSSSKTHQTLTFSSSSSSLFLSSFSVTKSLPASSLSSQLTPNTSRMSQSMSSSSTVSHSSLASLPSFQSSSIPPVITRTTVNTVCEFTTTTLTNDTTILTEVVLTPANSCMTKFITTTLTVDNHESCTSMTTTSINTMVGNDEISTIEVCMIILTPKPECFETSTITTIANSVCSLETNVWTSTVQENNITVSIIDQTIKTPPATCNIFYTEYPAIDCGTTTEISFIATTNWEGKYVNGTLIIVETPNESLCSLTSSSEILSSDDTQTGGSTAHMTSYTTLTITSCSDNHCYISEVPATTETTTSTVSNPGDKSIVSTDAGTTSKTDDGSTETTATDRPITEPTQSSNDHPGTEPTQSNNDHSITEPAQPTNDHPGTEPTQSNNDHSITEPAQPTNDHPGTEPTQSSNDHPITEPTQSSNDHPGTEPVQPTTVAATTKPTKSTTTLPNVPIFETNIEGGAPVEKVTFRMTLLAIMLSVLIL</sequence>
<evidence type="ECO:0000256" key="1">
    <source>
        <dbReference type="SAM" id="MobiDB-lite"/>
    </source>
</evidence>
<evidence type="ECO:0000313" key="3">
    <source>
        <dbReference type="EMBL" id="TID29777.1"/>
    </source>
</evidence>
<dbReference type="STRING" id="52247.A0A4T0X4A8"/>
<keyword evidence="4" id="KW-1185">Reference proteome</keyword>
<dbReference type="EMBL" id="SELW01000261">
    <property type="protein sequence ID" value="TID29777.1"/>
    <property type="molecule type" value="Genomic_DNA"/>
</dbReference>
<dbReference type="Pfam" id="PF10528">
    <property type="entry name" value="GLEYA"/>
    <property type="match status" value="1"/>
</dbReference>
<dbReference type="PROSITE" id="PS51820">
    <property type="entry name" value="PA14"/>
    <property type="match status" value="1"/>
</dbReference>
<feature type="compositionally biased region" description="Polar residues" evidence="1">
    <location>
        <begin position="1188"/>
        <end position="1205"/>
    </location>
</feature>
<dbReference type="Proteomes" id="UP000307173">
    <property type="component" value="Unassembled WGS sequence"/>
</dbReference>